<dbReference type="SUPFAM" id="SSF161098">
    <property type="entry name" value="MetI-like"/>
    <property type="match status" value="1"/>
</dbReference>
<keyword evidence="5 7" id="KW-1133">Transmembrane helix</keyword>
<dbReference type="InterPro" id="IPR035906">
    <property type="entry name" value="MetI-like_sf"/>
</dbReference>
<gene>
    <name evidence="9" type="ORF">KTH89_14340</name>
</gene>
<comment type="subcellular location">
    <subcellularLocation>
        <location evidence="1 7">Cell membrane</location>
        <topology evidence="1 7">Multi-pass membrane protein</topology>
    </subcellularLocation>
</comment>
<evidence type="ECO:0000259" key="8">
    <source>
        <dbReference type="PROSITE" id="PS50928"/>
    </source>
</evidence>
<keyword evidence="4 7" id="KW-0812">Transmembrane</keyword>
<dbReference type="Pfam" id="PF00528">
    <property type="entry name" value="BPD_transp_1"/>
    <property type="match status" value="1"/>
</dbReference>
<evidence type="ECO:0000256" key="1">
    <source>
        <dbReference type="ARBA" id="ARBA00004651"/>
    </source>
</evidence>
<evidence type="ECO:0000256" key="7">
    <source>
        <dbReference type="RuleBase" id="RU363032"/>
    </source>
</evidence>
<dbReference type="PANTHER" id="PTHR43744">
    <property type="entry name" value="ABC TRANSPORTER PERMEASE PROTEIN MG189-RELATED-RELATED"/>
    <property type="match status" value="1"/>
</dbReference>
<dbReference type="Gene3D" id="1.10.3720.10">
    <property type="entry name" value="MetI-like"/>
    <property type="match status" value="1"/>
</dbReference>
<organism evidence="9 10">
    <name type="scientific">Diplocloster agilis</name>
    <dbReference type="NCBI Taxonomy" id="2850323"/>
    <lineage>
        <taxon>Bacteria</taxon>
        <taxon>Bacillati</taxon>
        <taxon>Bacillota</taxon>
        <taxon>Clostridia</taxon>
        <taxon>Lachnospirales</taxon>
        <taxon>Lachnospiraceae</taxon>
        <taxon>Diplocloster</taxon>
    </lineage>
</organism>
<comment type="caution">
    <text evidence="9">The sequence shown here is derived from an EMBL/GenBank/DDBJ whole genome shotgun (WGS) entry which is preliminary data.</text>
</comment>
<evidence type="ECO:0000313" key="9">
    <source>
        <dbReference type="EMBL" id="MBU9737722.1"/>
    </source>
</evidence>
<dbReference type="AlphaFoldDB" id="A0A949K828"/>
<dbReference type="PROSITE" id="PS50928">
    <property type="entry name" value="ABC_TM1"/>
    <property type="match status" value="1"/>
</dbReference>
<evidence type="ECO:0000313" key="10">
    <source>
        <dbReference type="Proteomes" id="UP000712157"/>
    </source>
</evidence>
<name>A0A949K828_9FIRM</name>
<evidence type="ECO:0000256" key="6">
    <source>
        <dbReference type="ARBA" id="ARBA00023136"/>
    </source>
</evidence>
<proteinExistence type="inferred from homology"/>
<keyword evidence="10" id="KW-1185">Reference proteome</keyword>
<sequence>MLFLSAIRSTSEFFSNLNLFSIPDTIQWSNFSKAWTNGNLGRFMANGIMVCLIKVPLGVLISSMCAFALTRMKLPHSNALFIFILVGMMLPVQMALIPLNIMYSRLHLNNTYLCLIFTYIGFGIPLGTLVFRGFFRSIPNELDEAAAIDGCGKYRLYANIIMPVAKPAVATMFILDFLNTWNEFLLQSVLITKDTMKTVPNGLLSFMGEFSTDYGLLSAGVLVSIIPILIIYIVFQRQFVEGMAGAVKA</sequence>
<dbReference type="InterPro" id="IPR000515">
    <property type="entry name" value="MetI-like"/>
</dbReference>
<evidence type="ECO:0000256" key="3">
    <source>
        <dbReference type="ARBA" id="ARBA00022475"/>
    </source>
</evidence>
<keyword evidence="6 7" id="KW-0472">Membrane</keyword>
<keyword evidence="2 7" id="KW-0813">Transport</keyword>
<feature type="domain" description="ABC transmembrane type-1" evidence="8">
    <location>
        <begin position="44"/>
        <end position="235"/>
    </location>
</feature>
<evidence type="ECO:0000256" key="2">
    <source>
        <dbReference type="ARBA" id="ARBA00022448"/>
    </source>
</evidence>
<dbReference type="PANTHER" id="PTHR43744:SF8">
    <property type="entry name" value="SN-GLYCEROL-3-PHOSPHATE TRANSPORT SYSTEM PERMEASE PROTEIN UGPE"/>
    <property type="match status" value="1"/>
</dbReference>
<dbReference type="CDD" id="cd06261">
    <property type="entry name" value="TM_PBP2"/>
    <property type="match status" value="1"/>
</dbReference>
<dbReference type="EMBL" id="JAHQCW010000024">
    <property type="protein sequence ID" value="MBU9737722.1"/>
    <property type="molecule type" value="Genomic_DNA"/>
</dbReference>
<dbReference type="Proteomes" id="UP000712157">
    <property type="component" value="Unassembled WGS sequence"/>
</dbReference>
<dbReference type="GO" id="GO:0055085">
    <property type="term" value="P:transmembrane transport"/>
    <property type="evidence" value="ECO:0007669"/>
    <property type="project" value="InterPro"/>
</dbReference>
<protein>
    <submittedName>
        <fullName evidence="9">Carbohydrate ABC transporter permease</fullName>
    </submittedName>
</protein>
<feature type="transmembrane region" description="Helical" evidence="7">
    <location>
        <begin position="43"/>
        <end position="69"/>
    </location>
</feature>
<evidence type="ECO:0000256" key="5">
    <source>
        <dbReference type="ARBA" id="ARBA00022989"/>
    </source>
</evidence>
<feature type="transmembrane region" description="Helical" evidence="7">
    <location>
        <begin position="115"/>
        <end position="135"/>
    </location>
</feature>
<evidence type="ECO:0000256" key="4">
    <source>
        <dbReference type="ARBA" id="ARBA00022692"/>
    </source>
</evidence>
<dbReference type="GO" id="GO:0005886">
    <property type="term" value="C:plasma membrane"/>
    <property type="evidence" value="ECO:0007669"/>
    <property type="project" value="UniProtKB-SubCell"/>
</dbReference>
<keyword evidence="3" id="KW-1003">Cell membrane</keyword>
<accession>A0A949K828</accession>
<feature type="transmembrane region" description="Helical" evidence="7">
    <location>
        <begin position="156"/>
        <end position="175"/>
    </location>
</feature>
<reference evidence="9" key="1">
    <citation type="submission" date="2021-06" db="EMBL/GenBank/DDBJ databases">
        <title>Description of novel taxa of the family Lachnospiraceae.</title>
        <authorList>
            <person name="Chaplin A.V."/>
            <person name="Sokolova S.R."/>
            <person name="Pikina A.P."/>
            <person name="Korzhanova M."/>
            <person name="Belova V."/>
            <person name="Korostin D."/>
            <person name="Efimov B.A."/>
        </authorList>
    </citation>
    <scope>NUCLEOTIDE SEQUENCE</scope>
    <source>
        <strain evidence="9">ASD5720</strain>
    </source>
</reference>
<feature type="transmembrane region" description="Helical" evidence="7">
    <location>
        <begin position="81"/>
        <end position="103"/>
    </location>
</feature>
<comment type="similarity">
    <text evidence="7">Belongs to the binding-protein-dependent transport system permease family.</text>
</comment>
<feature type="transmembrane region" description="Helical" evidence="7">
    <location>
        <begin position="214"/>
        <end position="235"/>
    </location>
</feature>